<dbReference type="Proteomes" id="UP000236928">
    <property type="component" value="Unassembled WGS sequence"/>
</dbReference>
<keyword evidence="2" id="KW-0732">Signal</keyword>
<feature type="chain" id="PRO_5015112982" evidence="2">
    <location>
        <begin position="23"/>
        <end position="181"/>
    </location>
</feature>
<gene>
    <name evidence="3" type="ORF">CmeUKMEL1_09055</name>
</gene>
<accession>A0A2P4Z1B9</accession>
<proteinExistence type="predicted"/>
<evidence type="ECO:0000256" key="2">
    <source>
        <dbReference type="SAM" id="SignalP"/>
    </source>
</evidence>
<keyword evidence="4" id="KW-1185">Reference proteome</keyword>
<feature type="signal peptide" evidence="2">
    <location>
        <begin position="1"/>
        <end position="22"/>
    </location>
</feature>
<comment type="caution">
    <text evidence="3">The sequence shown here is derived from an EMBL/GenBank/DDBJ whole genome shotgun (WGS) entry which is preliminary data.</text>
</comment>
<feature type="compositionally biased region" description="Low complexity" evidence="1">
    <location>
        <begin position="165"/>
        <end position="181"/>
    </location>
</feature>
<evidence type="ECO:0000256" key="1">
    <source>
        <dbReference type="SAM" id="MobiDB-lite"/>
    </source>
</evidence>
<name>A0A2P4Z1B9_9CRYT</name>
<dbReference type="VEuPathDB" id="CryptoDB:CmeUKMEL1_09055"/>
<dbReference type="EMBL" id="JIBK01000023">
    <property type="protein sequence ID" value="POM83770.1"/>
    <property type="molecule type" value="Genomic_DNA"/>
</dbReference>
<dbReference type="AlphaFoldDB" id="A0A2P4Z1B9"/>
<sequence>MSFMKSRLYIIFFILIINFALSAIDEVHSSEFEFSILQIKAPRCPKLKRLLCCCSSSSRAQEYDLESENETETVDDESSVPVLLAYNPAYSGDGSCFEDGNNMKEEDDSKCCSCSSSSRRKRHVSESHSVDFNPDASKFLGFTSTKTTNPPSDPDPPQLILDADSSTSTTTKITVTTSNDN</sequence>
<evidence type="ECO:0000313" key="3">
    <source>
        <dbReference type="EMBL" id="POM83770.1"/>
    </source>
</evidence>
<reference evidence="3 4" key="1">
    <citation type="submission" date="2014-04" db="EMBL/GenBank/DDBJ databases">
        <title>Comparative Genomics of Cryptosporidium Species.</title>
        <authorList>
            <person name="Silva J.C."/>
            <person name="Su Q."/>
            <person name="Chalmers R."/>
            <person name="Chibucos M.C."/>
            <person name="Elwin K."/>
            <person name="Godinez A."/>
            <person name="Guo F."/>
            <person name="Huynh K."/>
            <person name="Orvis J."/>
            <person name="Ott S."/>
            <person name="Sadzewicz L."/>
            <person name="Sengamalay N."/>
            <person name="Shetty A."/>
            <person name="Sun M."/>
            <person name="Tallon L."/>
            <person name="Xiao L."/>
            <person name="Zhang H."/>
            <person name="Fraser C.M."/>
            <person name="Zhu G."/>
            <person name="Kissinger J."/>
            <person name="Widmer G."/>
        </authorList>
    </citation>
    <scope>NUCLEOTIDE SEQUENCE [LARGE SCALE GENOMIC DNA]</scope>
    <source>
        <strain evidence="3 4">UKMEL1</strain>
    </source>
</reference>
<evidence type="ECO:0000313" key="4">
    <source>
        <dbReference type="Proteomes" id="UP000236928"/>
    </source>
</evidence>
<protein>
    <submittedName>
        <fullName evidence="3">Putative integral membrane protein</fullName>
    </submittedName>
</protein>
<organism evidence="3 4">
    <name type="scientific">Cryptosporidium meleagridis</name>
    <dbReference type="NCBI Taxonomy" id="93969"/>
    <lineage>
        <taxon>Eukaryota</taxon>
        <taxon>Sar</taxon>
        <taxon>Alveolata</taxon>
        <taxon>Apicomplexa</taxon>
        <taxon>Conoidasida</taxon>
        <taxon>Coccidia</taxon>
        <taxon>Eucoccidiorida</taxon>
        <taxon>Eimeriorina</taxon>
        <taxon>Cryptosporidiidae</taxon>
        <taxon>Cryptosporidium</taxon>
    </lineage>
</organism>
<feature type="region of interest" description="Disordered" evidence="1">
    <location>
        <begin position="140"/>
        <end position="181"/>
    </location>
</feature>
<dbReference type="OrthoDB" id="10403852at2759"/>